<evidence type="ECO:0000256" key="2">
    <source>
        <dbReference type="ARBA" id="ARBA00022801"/>
    </source>
</evidence>
<keyword evidence="1" id="KW-0547">Nucleotide-binding</keyword>
<feature type="domain" description="Carboxyltransferase" evidence="4">
    <location>
        <begin position="19"/>
        <end position="209"/>
    </location>
</feature>
<dbReference type="SUPFAM" id="SSF50891">
    <property type="entry name" value="Cyclophilin-like"/>
    <property type="match status" value="1"/>
</dbReference>
<dbReference type="NCBIfam" id="TIGR00370">
    <property type="entry name" value="5-oxoprolinase subunit PxpB"/>
    <property type="match status" value="1"/>
</dbReference>
<evidence type="ECO:0000256" key="1">
    <source>
        <dbReference type="ARBA" id="ARBA00022741"/>
    </source>
</evidence>
<dbReference type="Gene3D" id="3.30.1360.40">
    <property type="match status" value="1"/>
</dbReference>
<dbReference type="EMBL" id="BAAALM010000003">
    <property type="protein sequence ID" value="GAA1194374.1"/>
    <property type="molecule type" value="Genomic_DNA"/>
</dbReference>
<organism evidence="5 6">
    <name type="scientific">Prauserella alba</name>
    <dbReference type="NCBI Taxonomy" id="176898"/>
    <lineage>
        <taxon>Bacteria</taxon>
        <taxon>Bacillati</taxon>
        <taxon>Actinomycetota</taxon>
        <taxon>Actinomycetes</taxon>
        <taxon>Pseudonocardiales</taxon>
        <taxon>Pseudonocardiaceae</taxon>
        <taxon>Prauserella</taxon>
    </lineage>
</organism>
<keyword evidence="2 5" id="KW-0378">Hydrolase</keyword>
<evidence type="ECO:0000259" key="4">
    <source>
        <dbReference type="SMART" id="SM00796"/>
    </source>
</evidence>
<keyword evidence="6" id="KW-1185">Reference proteome</keyword>
<dbReference type="PANTHER" id="PTHR34698">
    <property type="entry name" value="5-OXOPROLINASE SUBUNIT B"/>
    <property type="match status" value="1"/>
</dbReference>
<dbReference type="SMART" id="SM00796">
    <property type="entry name" value="AHS1"/>
    <property type="match status" value="1"/>
</dbReference>
<gene>
    <name evidence="5" type="ORF">GCM10009675_06450</name>
</gene>
<evidence type="ECO:0000313" key="5">
    <source>
        <dbReference type="EMBL" id="GAA1194374.1"/>
    </source>
</evidence>
<dbReference type="Gene3D" id="2.40.100.10">
    <property type="entry name" value="Cyclophilin-like"/>
    <property type="match status" value="1"/>
</dbReference>
<reference evidence="5 6" key="1">
    <citation type="journal article" date="2019" name="Int. J. Syst. Evol. Microbiol.">
        <title>The Global Catalogue of Microorganisms (GCM) 10K type strain sequencing project: providing services to taxonomists for standard genome sequencing and annotation.</title>
        <authorList>
            <consortium name="The Broad Institute Genomics Platform"/>
            <consortium name="The Broad Institute Genome Sequencing Center for Infectious Disease"/>
            <person name="Wu L."/>
            <person name="Ma J."/>
        </authorList>
    </citation>
    <scope>NUCLEOTIDE SEQUENCE [LARGE SCALE GENOMIC DNA]</scope>
    <source>
        <strain evidence="5 6">JCM 13022</strain>
    </source>
</reference>
<dbReference type="Pfam" id="PF02682">
    <property type="entry name" value="CT_C_D"/>
    <property type="match status" value="1"/>
</dbReference>
<dbReference type="InterPro" id="IPR003833">
    <property type="entry name" value="CT_C_D"/>
</dbReference>
<name>A0ABN1V4T4_9PSEU</name>
<keyword evidence="3" id="KW-0067">ATP-binding</keyword>
<evidence type="ECO:0000256" key="3">
    <source>
        <dbReference type="ARBA" id="ARBA00022840"/>
    </source>
</evidence>
<dbReference type="InterPro" id="IPR029000">
    <property type="entry name" value="Cyclophilin-like_dom_sf"/>
</dbReference>
<dbReference type="PANTHER" id="PTHR34698:SF2">
    <property type="entry name" value="5-OXOPROLINASE SUBUNIT B"/>
    <property type="match status" value="1"/>
</dbReference>
<protein>
    <submittedName>
        <fullName evidence="5">Allophanate hydrolase subunit 1</fullName>
    </submittedName>
</protein>
<dbReference type="SUPFAM" id="SSF160467">
    <property type="entry name" value="PH0987 N-terminal domain-like"/>
    <property type="match status" value="1"/>
</dbReference>
<evidence type="ECO:0000313" key="6">
    <source>
        <dbReference type="Proteomes" id="UP001500467"/>
    </source>
</evidence>
<dbReference type="GO" id="GO:0016787">
    <property type="term" value="F:hydrolase activity"/>
    <property type="evidence" value="ECO:0007669"/>
    <property type="project" value="UniProtKB-KW"/>
</dbReference>
<accession>A0ABN1V4T4</accession>
<comment type="caution">
    <text evidence="5">The sequence shown here is derived from an EMBL/GenBank/DDBJ whole genome shotgun (WGS) entry which is preliminary data.</text>
</comment>
<dbReference type="InterPro" id="IPR010016">
    <property type="entry name" value="PxpB"/>
</dbReference>
<dbReference type="Proteomes" id="UP001500467">
    <property type="component" value="Unassembled WGS sequence"/>
</dbReference>
<proteinExistence type="predicted"/>
<sequence>MELTGRGAGLEEPMDTTTLRVLPCGDAALLVEAAGLDDVLALHAALEADRPGGVVDLVPAARTLLLRFDPVRTDAAALERAVREAEPVAVSRSGGELLEIPVVYDGPDLADVAHHTGLSERDVIAEHTACEWTVAFGGFAPGFGYLAGGSPRLEVPRRSESRTRVPTGSVALAGTYSGVYPRSSPGGWQLIGHTDLVTWDVDRDPPALLRPGVRVRFVAADSGETEGERPRRTAGGDA</sequence>